<evidence type="ECO:0000256" key="1">
    <source>
        <dbReference type="ARBA" id="ARBA00023015"/>
    </source>
</evidence>
<dbReference type="Pfam" id="PF00440">
    <property type="entry name" value="TetR_N"/>
    <property type="match status" value="1"/>
</dbReference>
<evidence type="ECO:0000313" key="6">
    <source>
        <dbReference type="EMBL" id="GAA5181588.1"/>
    </source>
</evidence>
<dbReference type="SUPFAM" id="SSF48498">
    <property type="entry name" value="Tetracyclin repressor-like, C-terminal domain"/>
    <property type="match status" value="1"/>
</dbReference>
<dbReference type="Pfam" id="PF21597">
    <property type="entry name" value="TetR_C_43"/>
    <property type="match status" value="1"/>
</dbReference>
<dbReference type="PANTHER" id="PTHR30055:SF234">
    <property type="entry name" value="HTH-TYPE TRANSCRIPTIONAL REGULATOR BETI"/>
    <property type="match status" value="1"/>
</dbReference>
<sequence length="212" mass="22918">MSTTDAPTTPRRPMRADARRNYDRLLTAAKAAFTEHGAEASLEDIARRAGVGIGTLYRHFPTRQTLLEATFRDLLDALQDRGRALLSDATPGDALIDWLHTLMDYVSRYRGLSELVMSTMRDPGSDLYTSCSGMREVGAQLLVRAQRAGAVRDDVNGADLIMIVNGIAWAGQRAPATDRVDQLLDVMIGGLRETATLAPAPSVPAVPAATPN</sequence>
<dbReference type="InterPro" id="IPR009057">
    <property type="entry name" value="Homeodomain-like_sf"/>
</dbReference>
<evidence type="ECO:0000256" key="3">
    <source>
        <dbReference type="ARBA" id="ARBA00023163"/>
    </source>
</evidence>
<evidence type="ECO:0000256" key="4">
    <source>
        <dbReference type="PROSITE-ProRule" id="PRU00335"/>
    </source>
</evidence>
<keyword evidence="1" id="KW-0805">Transcription regulation</keyword>
<dbReference type="InterPro" id="IPR050109">
    <property type="entry name" value="HTH-type_TetR-like_transc_reg"/>
</dbReference>
<dbReference type="Gene3D" id="1.10.357.10">
    <property type="entry name" value="Tetracycline Repressor, domain 2"/>
    <property type="match status" value="1"/>
</dbReference>
<dbReference type="PANTHER" id="PTHR30055">
    <property type="entry name" value="HTH-TYPE TRANSCRIPTIONAL REGULATOR RUTR"/>
    <property type="match status" value="1"/>
</dbReference>
<feature type="domain" description="HTH tetR-type" evidence="5">
    <location>
        <begin position="19"/>
        <end position="78"/>
    </location>
</feature>
<keyword evidence="7" id="KW-1185">Reference proteome</keyword>
<protein>
    <submittedName>
        <fullName evidence="6">TetR/AcrR family transcriptional regulator</fullName>
    </submittedName>
</protein>
<reference evidence="7" key="1">
    <citation type="journal article" date="2019" name="Int. J. Syst. Evol. Microbiol.">
        <title>The Global Catalogue of Microorganisms (GCM) 10K type strain sequencing project: providing services to taxonomists for standard genome sequencing and annotation.</title>
        <authorList>
            <consortium name="The Broad Institute Genomics Platform"/>
            <consortium name="The Broad Institute Genome Sequencing Center for Infectious Disease"/>
            <person name="Wu L."/>
            <person name="Ma J."/>
        </authorList>
    </citation>
    <scope>NUCLEOTIDE SEQUENCE [LARGE SCALE GENOMIC DNA]</scope>
    <source>
        <strain evidence="7">JCM 18304</strain>
    </source>
</reference>
<dbReference type="InterPro" id="IPR049445">
    <property type="entry name" value="TetR_SbtR-like_C"/>
</dbReference>
<feature type="DNA-binding region" description="H-T-H motif" evidence="4">
    <location>
        <begin position="41"/>
        <end position="60"/>
    </location>
</feature>
<dbReference type="InterPro" id="IPR001647">
    <property type="entry name" value="HTH_TetR"/>
</dbReference>
<dbReference type="PRINTS" id="PR00455">
    <property type="entry name" value="HTHTETR"/>
</dbReference>
<dbReference type="Proteomes" id="UP001501570">
    <property type="component" value="Unassembled WGS sequence"/>
</dbReference>
<organism evidence="6 7">
    <name type="scientific">Rugosimonospora acidiphila</name>
    <dbReference type="NCBI Taxonomy" id="556531"/>
    <lineage>
        <taxon>Bacteria</taxon>
        <taxon>Bacillati</taxon>
        <taxon>Actinomycetota</taxon>
        <taxon>Actinomycetes</taxon>
        <taxon>Micromonosporales</taxon>
        <taxon>Micromonosporaceae</taxon>
        <taxon>Rugosimonospora</taxon>
    </lineage>
</organism>
<keyword evidence="3" id="KW-0804">Transcription</keyword>
<evidence type="ECO:0000313" key="7">
    <source>
        <dbReference type="Proteomes" id="UP001501570"/>
    </source>
</evidence>
<name>A0ABP9RNL5_9ACTN</name>
<comment type="caution">
    <text evidence="6">The sequence shown here is derived from an EMBL/GenBank/DDBJ whole genome shotgun (WGS) entry which is preliminary data.</text>
</comment>
<proteinExistence type="predicted"/>
<dbReference type="EMBL" id="BAABJQ010000004">
    <property type="protein sequence ID" value="GAA5181588.1"/>
    <property type="molecule type" value="Genomic_DNA"/>
</dbReference>
<dbReference type="PROSITE" id="PS50977">
    <property type="entry name" value="HTH_TETR_2"/>
    <property type="match status" value="1"/>
</dbReference>
<dbReference type="RefSeq" id="WP_345627624.1">
    <property type="nucleotide sequence ID" value="NZ_BAABJQ010000004.1"/>
</dbReference>
<evidence type="ECO:0000256" key="2">
    <source>
        <dbReference type="ARBA" id="ARBA00023125"/>
    </source>
</evidence>
<accession>A0ABP9RNL5</accession>
<dbReference type="SUPFAM" id="SSF46689">
    <property type="entry name" value="Homeodomain-like"/>
    <property type="match status" value="1"/>
</dbReference>
<keyword evidence="2 4" id="KW-0238">DNA-binding</keyword>
<gene>
    <name evidence="6" type="ORF">GCM10023322_16610</name>
</gene>
<evidence type="ECO:0000259" key="5">
    <source>
        <dbReference type="PROSITE" id="PS50977"/>
    </source>
</evidence>
<dbReference type="InterPro" id="IPR036271">
    <property type="entry name" value="Tet_transcr_reg_TetR-rel_C_sf"/>
</dbReference>